<feature type="domain" description="Peptidase M50" evidence="6">
    <location>
        <begin position="123"/>
        <end position="382"/>
    </location>
</feature>
<evidence type="ECO:0000256" key="5">
    <source>
        <dbReference type="SAM" id="Phobius"/>
    </source>
</evidence>
<feature type="transmembrane region" description="Helical" evidence="5">
    <location>
        <begin position="148"/>
        <end position="164"/>
    </location>
</feature>
<proteinExistence type="predicted"/>
<organism evidence="7 8">
    <name type="scientific">Candidatus Nanohalobium constans</name>
    <dbReference type="NCBI Taxonomy" id="2565781"/>
    <lineage>
        <taxon>Archaea</taxon>
        <taxon>Candidatus Nanohalarchaeota</taxon>
        <taxon>Candidatus Nanohalobia</taxon>
        <taxon>Candidatus Nanohalobiales</taxon>
        <taxon>Candidatus Nanohalobiaceae</taxon>
        <taxon>Candidatus Nanohalobium</taxon>
    </lineage>
</organism>
<dbReference type="GO" id="GO:0005737">
    <property type="term" value="C:cytoplasm"/>
    <property type="evidence" value="ECO:0007669"/>
    <property type="project" value="TreeGrafter"/>
</dbReference>
<dbReference type="Gene3D" id="2.30.42.10">
    <property type="match status" value="1"/>
</dbReference>
<dbReference type="Proteomes" id="UP000377803">
    <property type="component" value="Chromosome"/>
</dbReference>
<feature type="transmembrane region" description="Helical" evidence="5">
    <location>
        <begin position="121"/>
        <end position="141"/>
    </location>
</feature>
<dbReference type="PRINTS" id="PR01000">
    <property type="entry name" value="SREBPS2PTASE"/>
</dbReference>
<keyword evidence="2 5" id="KW-0812">Transmembrane</keyword>
<dbReference type="InterPro" id="IPR008915">
    <property type="entry name" value="Peptidase_M50"/>
</dbReference>
<dbReference type="GO" id="GO:0012505">
    <property type="term" value="C:endomembrane system"/>
    <property type="evidence" value="ECO:0007669"/>
    <property type="project" value="UniProtKB-SubCell"/>
</dbReference>
<evidence type="ECO:0000256" key="1">
    <source>
        <dbReference type="ARBA" id="ARBA00004127"/>
    </source>
</evidence>
<feature type="transmembrane region" description="Helical" evidence="5">
    <location>
        <begin position="372"/>
        <end position="392"/>
    </location>
</feature>
<dbReference type="GeneID" id="42364911"/>
<keyword evidence="3 5" id="KW-1133">Transmembrane helix</keyword>
<keyword evidence="7" id="KW-0378">Hydrolase</keyword>
<dbReference type="PANTHER" id="PTHR13325:SF3">
    <property type="entry name" value="MEMBRANE-BOUND TRANSCRIPTION FACTOR SITE-2 PROTEASE"/>
    <property type="match status" value="1"/>
</dbReference>
<dbReference type="KEGG" id="ncon:LC1Nh_0526"/>
<dbReference type="InterPro" id="IPR036034">
    <property type="entry name" value="PDZ_sf"/>
</dbReference>
<evidence type="ECO:0000313" key="8">
    <source>
        <dbReference type="Proteomes" id="UP000377803"/>
    </source>
</evidence>
<keyword evidence="4 5" id="KW-0472">Membrane</keyword>
<evidence type="ECO:0000313" key="7">
    <source>
        <dbReference type="EMBL" id="QGA80425.1"/>
    </source>
</evidence>
<dbReference type="GO" id="GO:0016020">
    <property type="term" value="C:membrane"/>
    <property type="evidence" value="ECO:0007669"/>
    <property type="project" value="InterPro"/>
</dbReference>
<comment type="subcellular location">
    <subcellularLocation>
        <location evidence="1">Endomembrane system</location>
        <topology evidence="1">Multi-pass membrane protein</topology>
    </subcellularLocation>
</comment>
<gene>
    <name evidence="7" type="ORF">LC1Nh_0526</name>
</gene>
<reference evidence="8" key="1">
    <citation type="submission" date="2019-05" db="EMBL/GenBank/DDBJ databases">
        <title>Candidatus Nanohalobium constans, a novel model system to study the DPANN nano-sized archaea: genomic and physiological characterization of a nanoarchaeon co-cultured with its chitinotrophic host.</title>
        <authorList>
            <person name="La Cono V."/>
            <person name="Arcadi E."/>
            <person name="Crisafi F."/>
            <person name="Denaro R."/>
            <person name="La Spada G."/>
            <person name="Messina E."/>
            <person name="Smedile F."/>
            <person name="Toshchakov S.V."/>
            <person name="Shevchenko M.A."/>
            <person name="Golyshin P.N."/>
            <person name="Golyshina O.V."/>
            <person name="Ferrer M."/>
            <person name="Rohde M."/>
            <person name="Mushegian A."/>
            <person name="Sorokin D.Y."/>
            <person name="Giuliano L."/>
            <person name="Yakimov M.M."/>
        </authorList>
    </citation>
    <scope>NUCLEOTIDE SEQUENCE [LARGE SCALE GENOMIC DNA]</scope>
    <source>
        <strain evidence="8">LC1Nh</strain>
    </source>
</reference>
<evidence type="ECO:0000256" key="4">
    <source>
        <dbReference type="ARBA" id="ARBA00023136"/>
    </source>
</evidence>
<dbReference type="OrthoDB" id="15212at2157"/>
<dbReference type="PANTHER" id="PTHR13325">
    <property type="entry name" value="PROTEASE M50 MEMBRANE-BOUND TRANSCRIPTION FACTOR SITE 2 PROTEASE"/>
    <property type="match status" value="1"/>
</dbReference>
<feature type="transmembrane region" description="Helical" evidence="5">
    <location>
        <begin position="60"/>
        <end position="81"/>
    </location>
</feature>
<feature type="transmembrane region" description="Helical" evidence="5">
    <location>
        <begin position="6"/>
        <end position="23"/>
    </location>
</feature>
<dbReference type="AlphaFoldDB" id="A0A5Q0UHK5"/>
<keyword evidence="7" id="KW-0482">Metalloprotease</keyword>
<evidence type="ECO:0000259" key="6">
    <source>
        <dbReference type="Pfam" id="PF02163"/>
    </source>
</evidence>
<accession>A0A5Q0UHK5</accession>
<protein>
    <submittedName>
        <fullName evidence="7">Metalloprotease</fullName>
    </submittedName>
</protein>
<feature type="transmembrane region" description="Helical" evidence="5">
    <location>
        <begin position="321"/>
        <end position="342"/>
    </location>
</feature>
<keyword evidence="7" id="KW-0645">Protease</keyword>
<name>A0A5Q0UHK5_9ARCH</name>
<sequence>MDTATLRFGFLLGMVGLIFALLWRDRENVERSGILFYRRTKNGLDLIDRVAKRFPRFWKVYSWGGVLAAAVSVPLIFYSIYELVLKVVRTGQPAEGAGVVYPSTGSTISQSAGAIGVPAEYWFISIGILMVVHELSHGVIARAQDFDINSVGVLVLGVIPGAFVEPKGSGLPGDDGGDEAKPHGAWDQGDWISRVKVLAAGSWANYLTAGLFLVLALGFTSATSNPAGIVYQAQDDFPAGEAGMTNGTLQAVGNQTVADISDIKAATEGLQSGDSLELVTTEGNFSVTATSKEGFDGGYLGLQFLSVDREYKDGLKSFSGFLSWFGGLLNIVAFLNLGIGMFNMFPAKPLDGGHILDAVIERFAGEEYTQYVNAWSGAVLLLLVGVIVYSIIGPF</sequence>
<dbReference type="RefSeq" id="WP_153550165.1">
    <property type="nucleotide sequence ID" value="NZ_CP040089.1"/>
</dbReference>
<keyword evidence="8" id="KW-1185">Reference proteome</keyword>
<dbReference type="GO" id="GO:0004222">
    <property type="term" value="F:metalloendopeptidase activity"/>
    <property type="evidence" value="ECO:0007669"/>
    <property type="project" value="InterPro"/>
</dbReference>
<evidence type="ECO:0000256" key="2">
    <source>
        <dbReference type="ARBA" id="ARBA00022692"/>
    </source>
</evidence>
<dbReference type="GO" id="GO:0031293">
    <property type="term" value="P:membrane protein intracellular domain proteolysis"/>
    <property type="evidence" value="ECO:0007669"/>
    <property type="project" value="TreeGrafter"/>
</dbReference>
<dbReference type="InterPro" id="IPR001193">
    <property type="entry name" value="MBTPS2"/>
</dbReference>
<evidence type="ECO:0000256" key="3">
    <source>
        <dbReference type="ARBA" id="ARBA00022989"/>
    </source>
</evidence>
<dbReference type="EMBL" id="CP040089">
    <property type="protein sequence ID" value="QGA80425.1"/>
    <property type="molecule type" value="Genomic_DNA"/>
</dbReference>
<dbReference type="Pfam" id="PF02163">
    <property type="entry name" value="Peptidase_M50"/>
    <property type="match status" value="1"/>
</dbReference>
<feature type="transmembrane region" description="Helical" evidence="5">
    <location>
        <begin position="203"/>
        <end position="222"/>
    </location>
</feature>